<dbReference type="PANTHER" id="PTHR20855:SF52">
    <property type="entry name" value="ADIPONECTIN RECEPTOR PROTEIN"/>
    <property type="match status" value="1"/>
</dbReference>
<keyword evidence="6" id="KW-0862">Zinc</keyword>
<keyword evidence="9" id="KW-1185">Reference proteome</keyword>
<sequence length="316" mass="35617">MSGSGVKKRHVQVDDFKTMPAAASATGTRAEARTITFQEIPEWQRDNKHILRGYRRSSADYLEVIASLTFLHNETCNVYTHLVGALLLPLVAAISMRALSQFLNVLAADYIMFAFFFFCAECCLVLSTLYHLLGSHSYEEEQFWLQMDLLGIIIVTLGTFIPGIYYLFTCEPVLQKVHWAIITTSASATAILVCVPRFRRWRTLRTVAYVALGASSFIPLIHGVQRYGFEYMMQYSSMKWYLIELSLYGSGVGLYAFRIPERFAPGTFDILGASHQIFHAAILCAMYIHVVALTHAFKACHTLDLCKVKAARGVHL</sequence>
<feature type="transmembrane region" description="Helical" evidence="7">
    <location>
        <begin position="277"/>
        <end position="297"/>
    </location>
</feature>
<dbReference type="PANTHER" id="PTHR20855">
    <property type="entry name" value="ADIPOR/PROGESTIN RECEPTOR-RELATED"/>
    <property type="match status" value="1"/>
</dbReference>
<dbReference type="GO" id="GO:0006882">
    <property type="term" value="P:intracellular zinc ion homeostasis"/>
    <property type="evidence" value="ECO:0007669"/>
    <property type="project" value="TreeGrafter"/>
</dbReference>
<feature type="transmembrane region" description="Helical" evidence="7">
    <location>
        <begin position="78"/>
        <end position="98"/>
    </location>
</feature>
<name>A0A6A6T3W2_9PLEO</name>
<keyword evidence="5 7" id="KW-0472">Membrane</keyword>
<dbReference type="AlphaFoldDB" id="A0A6A6T3W2"/>
<evidence type="ECO:0000256" key="2">
    <source>
        <dbReference type="ARBA" id="ARBA00007018"/>
    </source>
</evidence>
<evidence type="ECO:0000256" key="1">
    <source>
        <dbReference type="ARBA" id="ARBA00004141"/>
    </source>
</evidence>
<proteinExistence type="inferred from homology"/>
<gene>
    <name evidence="8" type="ORF">K491DRAFT_693881</name>
</gene>
<keyword evidence="3 7" id="KW-0812">Transmembrane</keyword>
<feature type="binding site" evidence="6">
    <location>
        <position position="275"/>
    </location>
    <ligand>
        <name>Zn(2+)</name>
        <dbReference type="ChEBI" id="CHEBI:29105"/>
    </ligand>
</feature>
<keyword evidence="6" id="KW-0479">Metal-binding</keyword>
<evidence type="ECO:0000256" key="5">
    <source>
        <dbReference type="ARBA" id="ARBA00023136"/>
    </source>
</evidence>
<evidence type="ECO:0000313" key="8">
    <source>
        <dbReference type="EMBL" id="KAF2654352.1"/>
    </source>
</evidence>
<feature type="transmembrane region" description="Helical" evidence="7">
    <location>
        <begin position="145"/>
        <end position="165"/>
    </location>
</feature>
<feature type="transmembrane region" description="Helical" evidence="7">
    <location>
        <begin position="110"/>
        <end position="133"/>
    </location>
</feature>
<dbReference type="EMBL" id="MU004365">
    <property type="protein sequence ID" value="KAF2654352.1"/>
    <property type="molecule type" value="Genomic_DNA"/>
</dbReference>
<comment type="similarity">
    <text evidence="2">Belongs to the ADIPOR family.</text>
</comment>
<accession>A0A6A6T3W2</accession>
<evidence type="ECO:0000256" key="4">
    <source>
        <dbReference type="ARBA" id="ARBA00022989"/>
    </source>
</evidence>
<dbReference type="GO" id="GO:0038023">
    <property type="term" value="F:signaling receptor activity"/>
    <property type="evidence" value="ECO:0007669"/>
    <property type="project" value="TreeGrafter"/>
</dbReference>
<feature type="binding site" evidence="6">
    <location>
        <position position="279"/>
    </location>
    <ligand>
        <name>Zn(2+)</name>
        <dbReference type="ChEBI" id="CHEBI:29105"/>
    </ligand>
</feature>
<dbReference type="GO" id="GO:0046872">
    <property type="term" value="F:metal ion binding"/>
    <property type="evidence" value="ECO:0007669"/>
    <property type="project" value="UniProtKB-KW"/>
</dbReference>
<evidence type="ECO:0000256" key="6">
    <source>
        <dbReference type="PIRSR" id="PIRSR604254-1"/>
    </source>
</evidence>
<comment type="subcellular location">
    <subcellularLocation>
        <location evidence="1">Membrane</location>
        <topology evidence="1">Multi-pass membrane protein</topology>
    </subcellularLocation>
</comment>
<evidence type="ECO:0000256" key="7">
    <source>
        <dbReference type="SAM" id="Phobius"/>
    </source>
</evidence>
<reference evidence="8" key="1">
    <citation type="journal article" date="2020" name="Stud. Mycol.">
        <title>101 Dothideomycetes genomes: a test case for predicting lifestyles and emergence of pathogens.</title>
        <authorList>
            <person name="Haridas S."/>
            <person name="Albert R."/>
            <person name="Binder M."/>
            <person name="Bloem J."/>
            <person name="Labutti K."/>
            <person name="Salamov A."/>
            <person name="Andreopoulos B."/>
            <person name="Baker S."/>
            <person name="Barry K."/>
            <person name="Bills G."/>
            <person name="Bluhm B."/>
            <person name="Cannon C."/>
            <person name="Castanera R."/>
            <person name="Culley D."/>
            <person name="Daum C."/>
            <person name="Ezra D."/>
            <person name="Gonzalez J."/>
            <person name="Henrissat B."/>
            <person name="Kuo A."/>
            <person name="Liang C."/>
            <person name="Lipzen A."/>
            <person name="Lutzoni F."/>
            <person name="Magnuson J."/>
            <person name="Mondo S."/>
            <person name="Nolan M."/>
            <person name="Ohm R."/>
            <person name="Pangilinan J."/>
            <person name="Park H.-J."/>
            <person name="Ramirez L."/>
            <person name="Alfaro M."/>
            <person name="Sun H."/>
            <person name="Tritt A."/>
            <person name="Yoshinaga Y."/>
            <person name="Zwiers L.-H."/>
            <person name="Turgeon B."/>
            <person name="Goodwin S."/>
            <person name="Spatafora J."/>
            <person name="Crous P."/>
            <person name="Grigoriev I."/>
        </authorList>
    </citation>
    <scope>NUCLEOTIDE SEQUENCE</scope>
    <source>
        <strain evidence="8">CBS 122681</strain>
    </source>
</reference>
<feature type="transmembrane region" description="Helical" evidence="7">
    <location>
        <begin position="177"/>
        <end position="195"/>
    </location>
</feature>
<dbReference type="Proteomes" id="UP000799324">
    <property type="component" value="Unassembled WGS sequence"/>
</dbReference>
<organism evidence="8 9">
    <name type="scientific">Lophiostoma macrostomum CBS 122681</name>
    <dbReference type="NCBI Taxonomy" id="1314788"/>
    <lineage>
        <taxon>Eukaryota</taxon>
        <taxon>Fungi</taxon>
        <taxon>Dikarya</taxon>
        <taxon>Ascomycota</taxon>
        <taxon>Pezizomycotina</taxon>
        <taxon>Dothideomycetes</taxon>
        <taxon>Pleosporomycetidae</taxon>
        <taxon>Pleosporales</taxon>
        <taxon>Lophiostomataceae</taxon>
        <taxon>Lophiostoma</taxon>
    </lineage>
</organism>
<dbReference type="Pfam" id="PF03006">
    <property type="entry name" value="HlyIII"/>
    <property type="match status" value="1"/>
</dbReference>
<dbReference type="GO" id="GO:0016020">
    <property type="term" value="C:membrane"/>
    <property type="evidence" value="ECO:0007669"/>
    <property type="project" value="UniProtKB-SubCell"/>
</dbReference>
<feature type="transmembrane region" description="Helical" evidence="7">
    <location>
        <begin position="207"/>
        <end position="228"/>
    </location>
</feature>
<feature type="binding site" evidence="6">
    <location>
        <position position="131"/>
    </location>
    <ligand>
        <name>Zn(2+)</name>
        <dbReference type="ChEBI" id="CHEBI:29105"/>
    </ligand>
</feature>
<evidence type="ECO:0000256" key="3">
    <source>
        <dbReference type="ARBA" id="ARBA00022692"/>
    </source>
</evidence>
<dbReference type="OrthoDB" id="529367at2759"/>
<dbReference type="InterPro" id="IPR004254">
    <property type="entry name" value="AdipoR/HlyIII-related"/>
</dbReference>
<evidence type="ECO:0000313" key="9">
    <source>
        <dbReference type="Proteomes" id="UP000799324"/>
    </source>
</evidence>
<protein>
    <submittedName>
        <fullName evidence="8">Hemolysin-III protein</fullName>
    </submittedName>
</protein>
<keyword evidence="4 7" id="KW-1133">Transmembrane helix</keyword>